<evidence type="ECO:0000313" key="2">
    <source>
        <dbReference type="Proteomes" id="UP001732700"/>
    </source>
</evidence>
<sequence length="620" mass="70794">MINLWCHDIGREQAANRPLLKTIFEVLMRLFSPRKTTLLLVIRDKTKTPIEYLAQALKEDIQKIWDSVPKPDVYKEAALSDFFNVDVSALSSYEEKEEQFKEQVGKLRHRFINSIVPRGLAADRRGVVPASGFCISAMQIWKVIQENKDLNLPAHKVMVATVRCEEIADEILRCFVSDEGWLELEAAVISGPVTGFGTKFSALVDFYLSEYDMEAMYFDESVRTVKRQQLESDILHQGYPSFETLMKHLHRTVLGKFKSDLEQSLRGGGRFAASARYCSQSSLVEFEVGWRDAVVKYVDWDGTNIRNKLQEHVEVHISSVRTAKLDELKATYKKKLSDALSGPVQSILKTGERDSWASLGRLYRRETENAILRFLNSLSEYELDQTTSDQMVLELREHARCTVENKAREEAGNILLHMKERFSTRSIEFTSDPLASSTWQEVSPKDTLITPVQCISIWRQFKAETEYPVAQAISMQEAHRRSNKWLPPAWTILLLALLGFNEFMFLVRNPVYILGLFLAFVLSYALWLQYDITAYFRHGTVSGLLTISSSLLPTIMEIVMAITNISHKKKHSSHLSRQAGPHHTQSFRNQTRKHAQVHYHASPDSSSSSSSVDSNSDHEC</sequence>
<dbReference type="Proteomes" id="UP001732700">
    <property type="component" value="Chromosome 6A"/>
</dbReference>
<keyword evidence="2" id="KW-1185">Reference proteome</keyword>
<organism evidence="1 2">
    <name type="scientific">Avena sativa</name>
    <name type="common">Oat</name>
    <dbReference type="NCBI Taxonomy" id="4498"/>
    <lineage>
        <taxon>Eukaryota</taxon>
        <taxon>Viridiplantae</taxon>
        <taxon>Streptophyta</taxon>
        <taxon>Embryophyta</taxon>
        <taxon>Tracheophyta</taxon>
        <taxon>Spermatophyta</taxon>
        <taxon>Magnoliopsida</taxon>
        <taxon>Liliopsida</taxon>
        <taxon>Poales</taxon>
        <taxon>Poaceae</taxon>
        <taxon>BOP clade</taxon>
        <taxon>Pooideae</taxon>
        <taxon>Poodae</taxon>
        <taxon>Poeae</taxon>
        <taxon>Poeae Chloroplast Group 1 (Aveneae type)</taxon>
        <taxon>Aveninae</taxon>
        <taxon>Avena</taxon>
    </lineage>
</organism>
<proteinExistence type="predicted"/>
<dbReference type="EnsemblPlants" id="AVESA.00010b.r2.6AG1052120.1">
    <property type="protein sequence ID" value="AVESA.00010b.r2.6AG1052120.1.CDS"/>
    <property type="gene ID" value="AVESA.00010b.r2.6AG1052120"/>
</dbReference>
<accession>A0ACD5YZ61</accession>
<protein>
    <submittedName>
        <fullName evidence="1">Uncharacterized protein</fullName>
    </submittedName>
</protein>
<reference evidence="1" key="2">
    <citation type="submission" date="2025-09" db="UniProtKB">
        <authorList>
            <consortium name="EnsemblPlants"/>
        </authorList>
    </citation>
    <scope>IDENTIFICATION</scope>
</reference>
<name>A0ACD5YZ61_AVESA</name>
<reference evidence="1" key="1">
    <citation type="submission" date="2021-05" db="EMBL/GenBank/DDBJ databases">
        <authorList>
            <person name="Scholz U."/>
            <person name="Mascher M."/>
            <person name="Fiebig A."/>
        </authorList>
    </citation>
    <scope>NUCLEOTIDE SEQUENCE [LARGE SCALE GENOMIC DNA]</scope>
</reference>
<evidence type="ECO:0000313" key="1">
    <source>
        <dbReference type="EnsemblPlants" id="AVESA.00010b.r2.6AG1052120.1.CDS"/>
    </source>
</evidence>